<dbReference type="Pfam" id="PF01420">
    <property type="entry name" value="Methylase_S"/>
    <property type="match status" value="2"/>
</dbReference>
<protein>
    <recommendedName>
        <fullName evidence="5">Type I restriction modification DNA specificity domain-containing protein</fullName>
    </recommendedName>
</protein>
<sequence length="457" mass="51844">MAVWSIVNFSQIPFDWRLDAEYFKPEYLKLDNLLSNANVELWGNLKGKFITGPFGSAFAVENYVEHSPYRYVRGKDVKPFFLLEQDNAYIPKSAFQGLKKYSLFPEDLLVSVVGTLGNVAIVNEDIGQAIYSCKSTVYRSKSIDPYYLCTYLNSNIGQAYLQRKSRGAIQAGLNLDDLYTIPIYIPEFEQQKEIRKLVITSWEKLKISKTLYAEAEDLLLHELGLNKLDLSTQKSYVANFSETVESNRLDAEYYNPKYTVLINYLHNIPHSKLGYLASFSNGATPSGAKYLDKGKGIPFIRIQNVTKNRLDLDDVVYIDKKIHNGILKRSQLQPGDVLITITGRIGTAAVIPDSLLFANMNQHSVRLRIHNAQINPYYLSVFLNSKAGLLQTDREAYGATRDALPYYCLEKIIIPIASLDLQKQVEVKVREAEKTLQEAKTLLERAKHQVEQIILGG</sequence>
<dbReference type="PANTHER" id="PTHR30408:SF12">
    <property type="entry name" value="TYPE I RESTRICTION ENZYME MJAVIII SPECIFICITY SUBUNIT"/>
    <property type="match status" value="1"/>
</dbReference>
<keyword evidence="3" id="KW-0238">DNA-binding</keyword>
<dbReference type="PANTHER" id="PTHR30408">
    <property type="entry name" value="TYPE-1 RESTRICTION ENZYME ECOKI SPECIFICITY PROTEIN"/>
    <property type="match status" value="1"/>
</dbReference>
<gene>
    <name evidence="6" type="ORF">A6769_03460</name>
</gene>
<dbReference type="InterPro" id="IPR052021">
    <property type="entry name" value="Type-I_RS_S_subunit"/>
</dbReference>
<organism evidence="6 7">
    <name type="scientific">Nostoc punctiforme NIES-2108</name>
    <dbReference type="NCBI Taxonomy" id="1356359"/>
    <lineage>
        <taxon>Bacteria</taxon>
        <taxon>Bacillati</taxon>
        <taxon>Cyanobacteriota</taxon>
        <taxon>Cyanophyceae</taxon>
        <taxon>Nostocales</taxon>
        <taxon>Nostocaceae</taxon>
        <taxon>Nostoc</taxon>
    </lineage>
</organism>
<dbReference type="GO" id="GO:0003677">
    <property type="term" value="F:DNA binding"/>
    <property type="evidence" value="ECO:0007669"/>
    <property type="project" value="UniProtKB-KW"/>
</dbReference>
<dbReference type="SUPFAM" id="SSF116734">
    <property type="entry name" value="DNA methylase specificity domain"/>
    <property type="match status" value="2"/>
</dbReference>
<reference evidence="6 7" key="1">
    <citation type="submission" date="2016-04" db="EMBL/GenBank/DDBJ databases">
        <authorList>
            <person name="Evans L.H."/>
            <person name="Alamgir A."/>
            <person name="Owens N."/>
            <person name="Weber N.D."/>
            <person name="Virtaneva K."/>
            <person name="Barbian K."/>
            <person name="Babar A."/>
            <person name="Rosenke K."/>
        </authorList>
    </citation>
    <scope>NUCLEOTIDE SEQUENCE [LARGE SCALE GENOMIC DNA]</scope>
    <source>
        <strain evidence="6">NIES-2108</strain>
    </source>
</reference>
<evidence type="ECO:0000313" key="6">
    <source>
        <dbReference type="EMBL" id="RCJ40429.1"/>
    </source>
</evidence>
<comment type="similarity">
    <text evidence="1">Belongs to the type-I restriction system S methylase family.</text>
</comment>
<dbReference type="CDD" id="cd17256">
    <property type="entry name" value="RMtype1_S_EcoJA65PI-TRD1-CR1_like"/>
    <property type="match status" value="1"/>
</dbReference>
<evidence type="ECO:0000256" key="4">
    <source>
        <dbReference type="SAM" id="Coils"/>
    </source>
</evidence>
<feature type="domain" description="Type I restriction modification DNA specificity" evidence="5">
    <location>
        <begin position="271"/>
        <end position="424"/>
    </location>
</feature>
<proteinExistence type="inferred from homology"/>
<evidence type="ECO:0000259" key="5">
    <source>
        <dbReference type="Pfam" id="PF01420"/>
    </source>
</evidence>
<evidence type="ECO:0000256" key="1">
    <source>
        <dbReference type="ARBA" id="ARBA00010923"/>
    </source>
</evidence>
<dbReference type="InterPro" id="IPR044946">
    <property type="entry name" value="Restrct_endonuc_typeI_TRD_sf"/>
</dbReference>
<accession>A0A367RWS4</accession>
<dbReference type="EMBL" id="LXQE01000075">
    <property type="protein sequence ID" value="RCJ40429.1"/>
    <property type="molecule type" value="Genomic_DNA"/>
</dbReference>
<name>A0A367RWS4_NOSPU</name>
<feature type="coiled-coil region" evidence="4">
    <location>
        <begin position="422"/>
        <end position="449"/>
    </location>
</feature>
<keyword evidence="2" id="KW-0680">Restriction system</keyword>
<evidence type="ECO:0000256" key="3">
    <source>
        <dbReference type="ARBA" id="ARBA00023125"/>
    </source>
</evidence>
<keyword evidence="4" id="KW-0175">Coiled coil</keyword>
<evidence type="ECO:0000256" key="2">
    <source>
        <dbReference type="ARBA" id="ARBA00022747"/>
    </source>
</evidence>
<feature type="domain" description="Type I restriction modification DNA specificity" evidence="5">
    <location>
        <begin position="93"/>
        <end position="214"/>
    </location>
</feature>
<dbReference type="GO" id="GO:0009307">
    <property type="term" value="P:DNA restriction-modification system"/>
    <property type="evidence" value="ECO:0007669"/>
    <property type="project" value="UniProtKB-KW"/>
</dbReference>
<comment type="caution">
    <text evidence="6">The sequence shown here is derived from an EMBL/GenBank/DDBJ whole genome shotgun (WGS) entry which is preliminary data.</text>
</comment>
<dbReference type="AlphaFoldDB" id="A0A367RWS4"/>
<evidence type="ECO:0000313" key="7">
    <source>
        <dbReference type="Proteomes" id="UP000252085"/>
    </source>
</evidence>
<dbReference type="InterPro" id="IPR000055">
    <property type="entry name" value="Restrct_endonuc_typeI_TRD"/>
</dbReference>
<dbReference type="Gene3D" id="3.90.220.20">
    <property type="entry name" value="DNA methylase specificity domains"/>
    <property type="match status" value="2"/>
</dbReference>
<dbReference type="Proteomes" id="UP000252085">
    <property type="component" value="Unassembled WGS sequence"/>
</dbReference>